<dbReference type="Gene3D" id="3.90.340.10">
    <property type="entry name" value="Nitric Oxide Synthase, Chain A, domain 1"/>
    <property type="match status" value="1"/>
</dbReference>
<gene>
    <name evidence="7" type="ORF">J4573_21370</name>
</gene>
<organism evidence="7 8">
    <name type="scientific">Actinomadura barringtoniae</name>
    <dbReference type="NCBI Taxonomy" id="1427535"/>
    <lineage>
        <taxon>Bacteria</taxon>
        <taxon>Bacillati</taxon>
        <taxon>Actinomycetota</taxon>
        <taxon>Actinomycetes</taxon>
        <taxon>Streptosporangiales</taxon>
        <taxon>Thermomonosporaceae</taxon>
        <taxon>Actinomadura</taxon>
    </lineage>
</organism>
<evidence type="ECO:0000256" key="4">
    <source>
        <dbReference type="ARBA" id="ARBA00023004"/>
    </source>
</evidence>
<dbReference type="InterPro" id="IPR044943">
    <property type="entry name" value="NOS_dom_1"/>
</dbReference>
<reference evidence="7" key="1">
    <citation type="submission" date="2021-03" db="EMBL/GenBank/DDBJ databases">
        <authorList>
            <person name="Kanchanasin P."/>
            <person name="Saeng-In P."/>
            <person name="Phongsopitanun W."/>
            <person name="Yuki M."/>
            <person name="Kudo T."/>
            <person name="Ohkuma M."/>
            <person name="Tanasupawat S."/>
        </authorList>
    </citation>
    <scope>NUCLEOTIDE SEQUENCE</scope>
    <source>
        <strain evidence="7">GKU 128</strain>
    </source>
</reference>
<evidence type="ECO:0000256" key="1">
    <source>
        <dbReference type="ARBA" id="ARBA00022617"/>
    </source>
</evidence>
<keyword evidence="2" id="KW-0479">Metal-binding</keyword>
<dbReference type="PROSITE" id="PS60001">
    <property type="entry name" value="NOS"/>
    <property type="match status" value="1"/>
</dbReference>
<comment type="caution">
    <text evidence="7">The sequence shown here is derived from an EMBL/GenBank/DDBJ whole genome shotgun (WGS) entry which is preliminary data.</text>
</comment>
<dbReference type="InterPro" id="IPR044944">
    <property type="entry name" value="NOS_dom_3"/>
</dbReference>
<evidence type="ECO:0000256" key="5">
    <source>
        <dbReference type="SAM" id="MobiDB-lite"/>
    </source>
</evidence>
<name>A0A939PBM9_9ACTN</name>
<feature type="compositionally biased region" description="Basic and acidic residues" evidence="5">
    <location>
        <begin position="439"/>
        <end position="448"/>
    </location>
</feature>
<evidence type="ECO:0000259" key="6">
    <source>
        <dbReference type="PROSITE" id="PS60001"/>
    </source>
</evidence>
<keyword evidence="3" id="KW-0560">Oxidoreductase</keyword>
<dbReference type="Proteomes" id="UP000669179">
    <property type="component" value="Unassembled WGS sequence"/>
</dbReference>
<dbReference type="Gene3D" id="3.90.440.10">
    <property type="entry name" value="Nitric Oxide Synthase,Heme Domain,Chain A domain 2"/>
    <property type="match status" value="1"/>
</dbReference>
<dbReference type="EMBL" id="JAGEOJ010000008">
    <property type="protein sequence ID" value="MBO2449666.1"/>
    <property type="molecule type" value="Genomic_DNA"/>
</dbReference>
<evidence type="ECO:0000256" key="2">
    <source>
        <dbReference type="ARBA" id="ARBA00022723"/>
    </source>
</evidence>
<evidence type="ECO:0000313" key="8">
    <source>
        <dbReference type="Proteomes" id="UP000669179"/>
    </source>
</evidence>
<sequence length="448" mass="49803">MFHFRHKPKNRPSDLERAAEAFVRLFHAENPGDGGEGGGKSGEGGVEARIGQVRDEIRATGTYVHTEEELTFGARVAWRNSSRCIGRLYWRSLRVRDRRHLSTAEELAAECVEHLTEATAGGRIRPVATVFAPDRPGEPGPRIWNDQLIRYAGYRRRDGTVVGDPGNVRLTKTARALGWTAGPGSGFDVLPLVIEARGEAVRHFDLPRSAVLEVPLSHPDFAWFAELGLRWHAVPAVSDMDLEIGGITYPAAPFNGWYMGTEIGARNLGDAERYDLLPTVAERLGLDTSKERTLWRDRALVELNVAVLHSFRSAGVTITDHHTESRRFLTHLGKEEAAGRSCPADWSWIVPPISGSATPVFHRYYDDEELRPGFVRRPSPRALMPTQARAAGQSLDRRLDRQFDRQFDRQRLDRRSPIDHPKSGEAPVTDGPDVPVGGGDRDVQGAGR</sequence>
<evidence type="ECO:0000313" key="7">
    <source>
        <dbReference type="EMBL" id="MBO2449666.1"/>
    </source>
</evidence>
<feature type="compositionally biased region" description="Basic and acidic residues" evidence="5">
    <location>
        <begin position="395"/>
        <end position="423"/>
    </location>
</feature>
<proteinExistence type="predicted"/>
<protein>
    <submittedName>
        <fullName evidence="7">Nitric oxide synthase oxygenase</fullName>
    </submittedName>
</protein>
<dbReference type="PANTHER" id="PTHR43410:SF1">
    <property type="entry name" value="NITRIC OXIDE SYNTHASE"/>
    <property type="match status" value="1"/>
</dbReference>
<keyword evidence="8" id="KW-1185">Reference proteome</keyword>
<dbReference type="InterPro" id="IPR036119">
    <property type="entry name" value="NOS_N_sf"/>
</dbReference>
<evidence type="ECO:0000256" key="3">
    <source>
        <dbReference type="ARBA" id="ARBA00023002"/>
    </source>
</evidence>
<dbReference type="CDD" id="cd00575">
    <property type="entry name" value="NOS_oxygenase"/>
    <property type="match status" value="1"/>
</dbReference>
<dbReference type="InterPro" id="IPR044940">
    <property type="entry name" value="NOS_dom_2"/>
</dbReference>
<dbReference type="InterPro" id="IPR050607">
    <property type="entry name" value="NOS"/>
</dbReference>
<dbReference type="GO" id="GO:0006809">
    <property type="term" value="P:nitric oxide biosynthetic process"/>
    <property type="evidence" value="ECO:0007669"/>
    <property type="project" value="InterPro"/>
</dbReference>
<keyword evidence="4" id="KW-0408">Iron</keyword>
<dbReference type="AlphaFoldDB" id="A0A939PBM9"/>
<dbReference type="Gene3D" id="3.90.1230.10">
    <property type="entry name" value="Nitric Oxide Synthase, Chain A, domain 3"/>
    <property type="match status" value="1"/>
</dbReference>
<feature type="domain" description="Nitric oxide synthase (NOS)" evidence="6">
    <location>
        <begin position="83"/>
        <end position="90"/>
    </location>
</feature>
<keyword evidence="1" id="KW-0349">Heme</keyword>
<dbReference type="Pfam" id="PF02898">
    <property type="entry name" value="NO_synthase"/>
    <property type="match status" value="1"/>
</dbReference>
<accession>A0A939PBM9</accession>
<dbReference type="GO" id="GO:0004517">
    <property type="term" value="F:nitric-oxide synthase activity"/>
    <property type="evidence" value="ECO:0007669"/>
    <property type="project" value="InterPro"/>
</dbReference>
<dbReference type="InterPro" id="IPR004030">
    <property type="entry name" value="NOS_N"/>
</dbReference>
<dbReference type="SUPFAM" id="SSF56512">
    <property type="entry name" value="Nitric oxide (NO) synthase oxygenase domain"/>
    <property type="match status" value="1"/>
</dbReference>
<dbReference type="PANTHER" id="PTHR43410">
    <property type="entry name" value="NITRIC OXIDE SYNTHASE OXYGENASE"/>
    <property type="match status" value="1"/>
</dbReference>
<dbReference type="GO" id="GO:0046872">
    <property type="term" value="F:metal ion binding"/>
    <property type="evidence" value="ECO:0007669"/>
    <property type="project" value="UniProtKB-KW"/>
</dbReference>
<feature type="region of interest" description="Disordered" evidence="5">
    <location>
        <begin position="375"/>
        <end position="448"/>
    </location>
</feature>